<name>A0A8B8DB92_CRAVI</name>
<accession>A0A8B8DB92</accession>
<feature type="region of interest" description="Disordered" evidence="1">
    <location>
        <begin position="1"/>
        <end position="74"/>
    </location>
</feature>
<dbReference type="RefSeq" id="XP_022324829.1">
    <property type="nucleotide sequence ID" value="XM_022469121.1"/>
</dbReference>
<evidence type="ECO:0000313" key="3">
    <source>
        <dbReference type="RefSeq" id="XP_022324829.1"/>
    </source>
</evidence>
<protein>
    <submittedName>
        <fullName evidence="3">Uncharacterized protein LOC111125372 isoform X3</fullName>
    </submittedName>
</protein>
<proteinExistence type="predicted"/>
<dbReference type="OrthoDB" id="6202812at2759"/>
<sequence length="74" mass="8469">MLCCAKPKGCFGSKKASKKKPVVPEDSNDKKDARWSVGERKHPYEECHPEDEEDKPDPAHRSSTRPRYNGRTKI</sequence>
<dbReference type="AlphaFoldDB" id="A0A8B8DB92"/>
<gene>
    <name evidence="3" type="primary">LOC111125372</name>
</gene>
<evidence type="ECO:0000313" key="2">
    <source>
        <dbReference type="Proteomes" id="UP000694844"/>
    </source>
</evidence>
<keyword evidence="2" id="KW-1185">Reference proteome</keyword>
<dbReference type="Proteomes" id="UP000694844">
    <property type="component" value="Chromosome 3"/>
</dbReference>
<feature type="compositionally biased region" description="Basic residues" evidence="1">
    <location>
        <begin position="62"/>
        <end position="74"/>
    </location>
</feature>
<reference evidence="3" key="1">
    <citation type="submission" date="2025-08" db="UniProtKB">
        <authorList>
            <consortium name="RefSeq"/>
        </authorList>
    </citation>
    <scope>IDENTIFICATION</scope>
    <source>
        <tissue evidence="3">Whole sample</tissue>
    </source>
</reference>
<dbReference type="GeneID" id="111125372"/>
<feature type="compositionally biased region" description="Basic and acidic residues" evidence="1">
    <location>
        <begin position="27"/>
        <end position="47"/>
    </location>
</feature>
<organism evidence="2 3">
    <name type="scientific">Crassostrea virginica</name>
    <name type="common">Eastern oyster</name>
    <dbReference type="NCBI Taxonomy" id="6565"/>
    <lineage>
        <taxon>Eukaryota</taxon>
        <taxon>Metazoa</taxon>
        <taxon>Spiralia</taxon>
        <taxon>Lophotrochozoa</taxon>
        <taxon>Mollusca</taxon>
        <taxon>Bivalvia</taxon>
        <taxon>Autobranchia</taxon>
        <taxon>Pteriomorphia</taxon>
        <taxon>Ostreida</taxon>
        <taxon>Ostreoidea</taxon>
        <taxon>Ostreidae</taxon>
        <taxon>Crassostrea</taxon>
    </lineage>
</organism>
<evidence type="ECO:0000256" key="1">
    <source>
        <dbReference type="SAM" id="MobiDB-lite"/>
    </source>
</evidence>